<keyword evidence="1 4" id="KW-0413">Isomerase</keyword>
<feature type="region of interest" description="Disordered" evidence="2">
    <location>
        <begin position="1"/>
        <end position="20"/>
    </location>
</feature>
<dbReference type="FunFam" id="3.20.20.150:FF:000042">
    <property type="entry name" value="Xylose isomerase domain protein TIM barrel"/>
    <property type="match status" value="1"/>
</dbReference>
<protein>
    <submittedName>
        <fullName evidence="4">Xylose isomerase domain protein TIM barrel</fullName>
    </submittedName>
</protein>
<dbReference type="Gene3D" id="3.20.20.150">
    <property type="entry name" value="Divalent-metal-dependent TIM barrel enzymes"/>
    <property type="match status" value="1"/>
</dbReference>
<dbReference type="PROSITE" id="PS51318">
    <property type="entry name" value="TAT"/>
    <property type="match status" value="1"/>
</dbReference>
<dbReference type="PANTHER" id="PTHR43489:SF7">
    <property type="entry name" value="3-DEHYDRO-D-GULOSIDE 4-EPIMERASE-RELATED"/>
    <property type="match status" value="1"/>
</dbReference>
<reference evidence="4" key="2">
    <citation type="journal article" date="2013" name="Mar. Genomics">
        <title>Expression of sulfatases in Rhodopirellula baltica and the diversity of sulfatases in the genus Rhodopirellula.</title>
        <authorList>
            <person name="Wegner C.E."/>
            <person name="Richter-Heitmann T."/>
            <person name="Klindworth A."/>
            <person name="Klockow C."/>
            <person name="Richter M."/>
            <person name="Achstetter T."/>
            <person name="Glockner F.O."/>
            <person name="Harder J."/>
        </authorList>
    </citation>
    <scope>NUCLEOTIDE SEQUENCE [LARGE SCALE GENOMIC DNA]</scope>
    <source>
        <strain evidence="4">6C</strain>
    </source>
</reference>
<feature type="domain" description="Xylose isomerase-like TIM barrel" evidence="3">
    <location>
        <begin position="84"/>
        <end position="333"/>
    </location>
</feature>
<dbReference type="PATRIC" id="fig|1263867.3.peg.1456"/>
<dbReference type="InterPro" id="IPR006311">
    <property type="entry name" value="TAT_signal"/>
</dbReference>
<evidence type="ECO:0000259" key="3">
    <source>
        <dbReference type="Pfam" id="PF01261"/>
    </source>
</evidence>
<dbReference type="SUPFAM" id="SSF51658">
    <property type="entry name" value="Xylose isomerase-like"/>
    <property type="match status" value="1"/>
</dbReference>
<gene>
    <name evidence="4" type="ORF">RE6C_01377</name>
</gene>
<name>M2A876_9BACT</name>
<dbReference type="InterPro" id="IPR013022">
    <property type="entry name" value="Xyl_isomerase-like_TIM-brl"/>
</dbReference>
<dbReference type="InterPro" id="IPR050417">
    <property type="entry name" value="Sugar_Epim/Isomerase"/>
</dbReference>
<keyword evidence="5" id="KW-1185">Reference proteome</keyword>
<dbReference type="PANTHER" id="PTHR43489">
    <property type="entry name" value="ISOMERASE"/>
    <property type="match status" value="1"/>
</dbReference>
<comment type="caution">
    <text evidence="4">The sequence shown here is derived from an EMBL/GenBank/DDBJ whole genome shotgun (WGS) entry which is preliminary data.</text>
</comment>
<dbReference type="Proteomes" id="UP000011529">
    <property type="component" value="Unassembled WGS sequence"/>
</dbReference>
<reference evidence="4" key="1">
    <citation type="submission" date="2012-11" db="EMBL/GenBank/DDBJ databases">
        <title>Permanent draft genomes of Rhodopirellula europaea strain SH398 and 6C.</title>
        <authorList>
            <person name="Richter M."/>
            <person name="Richter-Heitmann T."/>
            <person name="Frank C."/>
            <person name="Harder J."/>
            <person name="Glockner F.O."/>
        </authorList>
    </citation>
    <scope>NUCLEOTIDE SEQUENCE</scope>
    <source>
        <strain evidence="4">6C</strain>
    </source>
</reference>
<evidence type="ECO:0000256" key="1">
    <source>
        <dbReference type="ARBA" id="ARBA00023235"/>
    </source>
</evidence>
<dbReference type="InterPro" id="IPR036237">
    <property type="entry name" value="Xyl_isomerase-like_sf"/>
</dbReference>
<evidence type="ECO:0000313" key="4">
    <source>
        <dbReference type="EMBL" id="EMB17916.1"/>
    </source>
</evidence>
<dbReference type="AlphaFoldDB" id="M2A876"/>
<dbReference type="Pfam" id="PF01261">
    <property type="entry name" value="AP_endonuc_2"/>
    <property type="match status" value="1"/>
</dbReference>
<organism evidence="4 5">
    <name type="scientific">Rhodopirellula europaea 6C</name>
    <dbReference type="NCBI Taxonomy" id="1263867"/>
    <lineage>
        <taxon>Bacteria</taxon>
        <taxon>Pseudomonadati</taxon>
        <taxon>Planctomycetota</taxon>
        <taxon>Planctomycetia</taxon>
        <taxon>Pirellulales</taxon>
        <taxon>Pirellulaceae</taxon>
        <taxon>Rhodopirellula</taxon>
    </lineage>
</organism>
<evidence type="ECO:0000313" key="5">
    <source>
        <dbReference type="Proteomes" id="UP000011529"/>
    </source>
</evidence>
<dbReference type="RefSeq" id="WP_008655013.1">
    <property type="nucleotide sequence ID" value="NZ_ANMO01000080.1"/>
</dbReference>
<accession>M2A876</accession>
<dbReference type="GO" id="GO:0016853">
    <property type="term" value="F:isomerase activity"/>
    <property type="evidence" value="ECO:0007669"/>
    <property type="project" value="UniProtKB-KW"/>
</dbReference>
<dbReference type="EMBL" id="ANMO01000080">
    <property type="protein sequence ID" value="EMB17916.1"/>
    <property type="molecule type" value="Genomic_DNA"/>
</dbReference>
<evidence type="ECO:0000256" key="2">
    <source>
        <dbReference type="SAM" id="MobiDB-lite"/>
    </source>
</evidence>
<sequence>MKSHPKSHPLSASPSSASKSAVDRRQWLSYAAFGGAAIAAGSSQAATVATAASPNQTQPKYKFKKSINLWAFPYPDKMSLKECLQLAKDAGFDGIELNYDLDSDLSPKSGTKEFTEIRKMADEIGIAISGVCSFLFWPYPLTSNDPAERARGMELAGKMTQAAHDLGTENLLVVPGAVHMPWREDHDPTPNDVCDQRAREAIGKLLPQAEKLNVKLNMENIFFNGFLMSPMEMADFVDSFQSEHVRVHFDTGNIMEYQFPEHWIPILGDRIQNVHLKEYTKKGTDHSLEAFRPLLDGTTNWPAVLEAFDTIGYDGYLTFEYFHPYAHFPEALIYQTSDSLDRMLGKEQPRLT</sequence>
<proteinExistence type="predicted"/>
<feature type="compositionally biased region" description="Low complexity" evidence="2">
    <location>
        <begin position="8"/>
        <end position="20"/>
    </location>
</feature>